<dbReference type="OrthoDB" id="9758243at2"/>
<evidence type="ECO:0000259" key="1">
    <source>
        <dbReference type="PROSITE" id="PS51192"/>
    </source>
</evidence>
<dbReference type="GO" id="GO:0003677">
    <property type="term" value="F:DNA binding"/>
    <property type="evidence" value="ECO:0007669"/>
    <property type="project" value="UniProtKB-KW"/>
</dbReference>
<feature type="domain" description="Helicase ATP-binding" evidence="1">
    <location>
        <begin position="296"/>
        <end position="488"/>
    </location>
</feature>
<dbReference type="Pfam" id="PF22679">
    <property type="entry name" value="T1R_D3-like"/>
    <property type="match status" value="1"/>
</dbReference>
<accession>G5HAV6</accession>
<dbReference type="InterPro" id="IPR040980">
    <property type="entry name" value="SWI2_SNF2"/>
</dbReference>
<dbReference type="eggNOG" id="COG0610">
    <property type="taxonomic scope" value="Bacteria"/>
</dbReference>
<dbReference type="InterPro" id="IPR007409">
    <property type="entry name" value="Restrct_endonuc_type1_HsdR_N"/>
</dbReference>
<dbReference type="Proteomes" id="UP000006008">
    <property type="component" value="Unassembled WGS sequence"/>
</dbReference>
<dbReference type="GeneID" id="92815202"/>
<dbReference type="EMBL" id="ADLD01000013">
    <property type="protein sequence ID" value="EHB91722.1"/>
    <property type="molecule type" value="Genomic_DNA"/>
</dbReference>
<dbReference type="InterPro" id="IPR055180">
    <property type="entry name" value="HsdR_RecA-like_helicase_dom_2"/>
</dbReference>
<keyword evidence="3" id="KW-1185">Reference proteome</keyword>
<proteinExistence type="predicted"/>
<dbReference type="GO" id="GO:0009307">
    <property type="term" value="P:DNA restriction-modification system"/>
    <property type="evidence" value="ECO:0007669"/>
    <property type="project" value="UniProtKB-KW"/>
</dbReference>
<dbReference type="Gene3D" id="3.90.1570.50">
    <property type="match status" value="1"/>
</dbReference>
<evidence type="ECO:0000313" key="2">
    <source>
        <dbReference type="EMBL" id="EHB91722.1"/>
    </source>
</evidence>
<protein>
    <recommendedName>
        <fullName evidence="1">Helicase ATP-binding domain-containing protein</fullName>
    </recommendedName>
</protein>
<dbReference type="Pfam" id="PF18766">
    <property type="entry name" value="SWI2_SNF2"/>
    <property type="match status" value="1"/>
</dbReference>
<sequence>MAPVTNTKENGFEKLIVDYLVAHNGFEQGSNEDYSKEYAIDEVRLFRFLQATQQEKLDALHITESLLERKKFLKKLCEELGSTVKGSGGVVKLMRDGFRYLHLTFELYHALPTVQNNKASEMYAQNIFSVTRQLRYSREYPNMALDFVVFINGLPVATFELKNQLTKQNVDDAVHQYRTDRDPKELIFHFKRCLVHFAVDDDQVKMCTRLTGRSSWFLPFNKGNNDGAGNPVNPDGIKTDYLWKNILTKHELSNIIENFAQVVVERDEKTRKIIKETQVFPRYHQLSVVKKLLADTLASGVGKRYLIQHSAGSGKSNSIAWLAHQLVVLQNNGNAIFDSIIVVTDRINLDKQIRNTIRQFMQEKSTVGWAEHAGDLKKLIASGKKIIITTVHKFPFILDDISTENRNRNFAIIIDEAHSSQNGSMSAKMNIILSGNISEENELLEDKINAIIEGRKMLPNANYYAFTATPKNKTLQMFGVPFSKPDGEIGHRPFHNYSMKQAIEEEFILDVLKYYTPISSYYQLAKKIEDDPKFDKKRSEKRLRTFVESSEYTIRRKSEIIVEHFYSQIISKGKIGGQARVMVVTAGIERAIDYYYAITKLLEERRSQYRAIVAFSGEKEYKGHAGNKVSESSINGFPSNMIESNFKQDPYRILIVANKFQTGFDEPLLHTMYVDKVLSDIKAVQTLSRLNRAHPLKRDTFVLDFANDAEMIRAAFQPYYKTTILSAETDPNKLNDLINRMEKYQVYAAEDVDTVVERLFNGTERCSLDPILDSCAEAYNELGEDGQVEFKSSAKTFVRTYTFLAAILPFGSIEWEKLSQFLTLLLPKLPSPESEDLSKGILESIDFDSYKNTILSERSIALEDENMEIDPVPVNSVKGTSEPELEYLSQILNSFNTRFGDIPWSDKDKVEKVLTALPDEVAKSEVYQNAIKNSDEATAKIESDAALSKVILAYMTSNMELFRNFQDNPSFKKWLQDYVFQTTYSQQSQRK</sequence>
<organism evidence="2 3">
    <name type="scientific">Alistipes indistinctus YIT 12060</name>
    <dbReference type="NCBI Taxonomy" id="742725"/>
    <lineage>
        <taxon>Bacteria</taxon>
        <taxon>Pseudomonadati</taxon>
        <taxon>Bacteroidota</taxon>
        <taxon>Bacteroidia</taxon>
        <taxon>Bacteroidales</taxon>
        <taxon>Rikenellaceae</taxon>
        <taxon>Alistipes</taxon>
    </lineage>
</organism>
<gene>
    <name evidence="2" type="ORF">HMPREF9450_01771</name>
</gene>
<name>G5HAV6_9BACT</name>
<dbReference type="GO" id="GO:0005524">
    <property type="term" value="F:ATP binding"/>
    <property type="evidence" value="ECO:0007669"/>
    <property type="project" value="UniProtKB-KW"/>
</dbReference>
<dbReference type="PANTHER" id="PTHR42927">
    <property type="entry name" value="HELICASE SUPERFAMILY 1 AND 2 DOMAIN-CONTAINING PROTEIN"/>
    <property type="match status" value="1"/>
</dbReference>
<dbReference type="InterPro" id="IPR014001">
    <property type="entry name" value="Helicase_ATP-bd"/>
</dbReference>
<dbReference type="GO" id="GO:0009035">
    <property type="term" value="F:type I site-specific deoxyribonuclease activity"/>
    <property type="evidence" value="ECO:0007669"/>
    <property type="project" value="UniProtKB-EC"/>
</dbReference>
<comment type="caution">
    <text evidence="2">The sequence shown here is derived from an EMBL/GenBank/DDBJ whole genome shotgun (WGS) entry which is preliminary data.</text>
</comment>
<dbReference type="PANTHER" id="PTHR42927:SF1">
    <property type="entry name" value="HELICASE SUPERFAMILY 1 AND 2 DOMAIN-CONTAINING PROTEIN"/>
    <property type="match status" value="1"/>
</dbReference>
<dbReference type="Gene3D" id="3.40.50.300">
    <property type="entry name" value="P-loop containing nucleotide triphosphate hydrolases"/>
    <property type="match status" value="2"/>
</dbReference>
<dbReference type="HOGENOM" id="CLU_010804_0_0_10"/>
<dbReference type="InterPro" id="IPR027417">
    <property type="entry name" value="P-loop_NTPase"/>
</dbReference>
<dbReference type="RefSeq" id="WP_009134577.1">
    <property type="nucleotide sequence ID" value="NZ_CP102250.1"/>
</dbReference>
<dbReference type="Pfam" id="PF04313">
    <property type="entry name" value="HSDR_N"/>
    <property type="match status" value="1"/>
</dbReference>
<dbReference type="STRING" id="742725.HMPREF9450_01771"/>
<dbReference type="SMART" id="SM00487">
    <property type="entry name" value="DEXDc"/>
    <property type="match status" value="1"/>
</dbReference>
<dbReference type="PROSITE" id="PS51192">
    <property type="entry name" value="HELICASE_ATP_BIND_1"/>
    <property type="match status" value="1"/>
</dbReference>
<dbReference type="SUPFAM" id="SSF52540">
    <property type="entry name" value="P-loop containing nucleoside triphosphate hydrolases"/>
    <property type="match status" value="2"/>
</dbReference>
<evidence type="ECO:0000313" key="3">
    <source>
        <dbReference type="Proteomes" id="UP000006008"/>
    </source>
</evidence>
<reference evidence="2 3" key="1">
    <citation type="submission" date="2011-08" db="EMBL/GenBank/DDBJ databases">
        <title>The Genome Sequence of Alistipes indistinctus YIT 12060.</title>
        <authorList>
            <consortium name="The Broad Institute Genome Sequencing Platform"/>
            <person name="Earl A."/>
            <person name="Ward D."/>
            <person name="Feldgarden M."/>
            <person name="Gevers D."/>
            <person name="Morotomi M."/>
            <person name="Young S.K."/>
            <person name="Zeng Q."/>
            <person name="Gargeya S."/>
            <person name="Fitzgerald M."/>
            <person name="Haas B."/>
            <person name="Abouelleil A."/>
            <person name="Alvarado L."/>
            <person name="Arachchi H.M."/>
            <person name="Berlin A."/>
            <person name="Brown A."/>
            <person name="Chapman S.B."/>
            <person name="Chen Z."/>
            <person name="Dunbar C."/>
            <person name="Freedman E."/>
            <person name="Gearin G."/>
            <person name="Gellesch M."/>
            <person name="Goldberg J."/>
            <person name="Griggs A."/>
            <person name="Gujja S."/>
            <person name="Heiman D."/>
            <person name="Howarth C."/>
            <person name="Larson L."/>
            <person name="Lui A."/>
            <person name="MacDonald P.J.P."/>
            <person name="Montmayeur A."/>
            <person name="Murphy C."/>
            <person name="Neiman D."/>
            <person name="Pearson M."/>
            <person name="Priest M."/>
            <person name="Roberts A."/>
            <person name="Saif S."/>
            <person name="Shea T."/>
            <person name="Shenoy N."/>
            <person name="Sisk P."/>
            <person name="Stolte C."/>
            <person name="Sykes S."/>
            <person name="Wortman J."/>
            <person name="Nusbaum C."/>
            <person name="Birren B."/>
        </authorList>
    </citation>
    <scope>NUCLEOTIDE SEQUENCE [LARGE SCALE GENOMIC DNA]</scope>
    <source>
        <strain evidence="2 3">YIT 12060</strain>
    </source>
</reference>
<dbReference type="CDD" id="cd22332">
    <property type="entry name" value="HsdR_N"/>
    <property type="match status" value="1"/>
</dbReference>
<dbReference type="AlphaFoldDB" id="G5HAV6"/>
<dbReference type="PATRIC" id="fig|742725.3.peg.1865"/>